<dbReference type="PANTHER" id="PTHR47642">
    <property type="entry name" value="ATP-DEPENDENT DNA HELICASE"/>
    <property type="match status" value="1"/>
</dbReference>
<evidence type="ECO:0000259" key="3">
    <source>
        <dbReference type="Pfam" id="PF05970"/>
    </source>
</evidence>
<gene>
    <name evidence="4" type="ORF">CYLTODRAFT_361086</name>
</gene>
<dbReference type="InterPro" id="IPR010285">
    <property type="entry name" value="DNA_helicase_pif1-like_DEAD"/>
</dbReference>
<keyword evidence="1" id="KW-0233">DNA recombination</keyword>
<evidence type="ECO:0000256" key="2">
    <source>
        <dbReference type="SAM" id="MobiDB-lite"/>
    </source>
</evidence>
<comment type="catalytic activity">
    <reaction evidence="1">
        <text>ATP + H2O = ADP + phosphate + H(+)</text>
        <dbReference type="Rhea" id="RHEA:13065"/>
        <dbReference type="ChEBI" id="CHEBI:15377"/>
        <dbReference type="ChEBI" id="CHEBI:15378"/>
        <dbReference type="ChEBI" id="CHEBI:30616"/>
        <dbReference type="ChEBI" id="CHEBI:43474"/>
        <dbReference type="ChEBI" id="CHEBI:456216"/>
        <dbReference type="EC" id="5.6.2.3"/>
    </reaction>
</comment>
<dbReference type="STRING" id="1314674.A0A0D7AZK9"/>
<dbReference type="Pfam" id="PF05970">
    <property type="entry name" value="PIF1"/>
    <property type="match status" value="1"/>
</dbReference>
<proteinExistence type="inferred from homology"/>
<feature type="non-terminal residue" evidence="4">
    <location>
        <position position="369"/>
    </location>
</feature>
<evidence type="ECO:0000256" key="1">
    <source>
        <dbReference type="RuleBase" id="RU363044"/>
    </source>
</evidence>
<name>A0A0D7AZK9_9AGAR</name>
<organism evidence="4 5">
    <name type="scientific">Cylindrobasidium torrendii FP15055 ss-10</name>
    <dbReference type="NCBI Taxonomy" id="1314674"/>
    <lineage>
        <taxon>Eukaryota</taxon>
        <taxon>Fungi</taxon>
        <taxon>Dikarya</taxon>
        <taxon>Basidiomycota</taxon>
        <taxon>Agaricomycotina</taxon>
        <taxon>Agaricomycetes</taxon>
        <taxon>Agaricomycetidae</taxon>
        <taxon>Agaricales</taxon>
        <taxon>Marasmiineae</taxon>
        <taxon>Physalacriaceae</taxon>
        <taxon>Cylindrobasidium</taxon>
    </lineage>
</organism>
<evidence type="ECO:0000313" key="4">
    <source>
        <dbReference type="EMBL" id="KIY62691.1"/>
    </source>
</evidence>
<dbReference type="GO" id="GO:0016787">
    <property type="term" value="F:hydrolase activity"/>
    <property type="evidence" value="ECO:0007669"/>
    <property type="project" value="UniProtKB-KW"/>
</dbReference>
<accession>A0A0D7AZK9</accession>
<comment type="similarity">
    <text evidence="1">Belongs to the helicase family.</text>
</comment>
<dbReference type="GO" id="GO:0005524">
    <property type="term" value="F:ATP binding"/>
    <property type="evidence" value="ECO:0007669"/>
    <property type="project" value="UniProtKB-KW"/>
</dbReference>
<feature type="region of interest" description="Disordered" evidence="2">
    <location>
        <begin position="157"/>
        <end position="180"/>
    </location>
</feature>
<protein>
    <recommendedName>
        <fullName evidence="1">ATP-dependent DNA helicase</fullName>
        <ecNumber evidence="1">5.6.2.3</ecNumber>
    </recommendedName>
</protein>
<dbReference type="GO" id="GO:0043139">
    <property type="term" value="F:5'-3' DNA helicase activity"/>
    <property type="evidence" value="ECO:0007669"/>
    <property type="project" value="UniProtKB-EC"/>
</dbReference>
<dbReference type="EC" id="5.6.2.3" evidence="1"/>
<evidence type="ECO:0000313" key="5">
    <source>
        <dbReference type="Proteomes" id="UP000054007"/>
    </source>
</evidence>
<feature type="compositionally biased region" description="Basic and acidic residues" evidence="2">
    <location>
        <begin position="159"/>
        <end position="180"/>
    </location>
</feature>
<dbReference type="GO" id="GO:0006281">
    <property type="term" value="P:DNA repair"/>
    <property type="evidence" value="ECO:0007669"/>
    <property type="project" value="UniProtKB-KW"/>
</dbReference>
<dbReference type="InterPro" id="IPR051055">
    <property type="entry name" value="PIF1_helicase"/>
</dbReference>
<keyword evidence="5" id="KW-1185">Reference proteome</keyword>
<sequence>MGVFDQPFGGVNFIFLGDFAQLPPVVGSSLYARNVGNYGKTEKEQSASLGKAIWHQVNRVVILRKNVRMSGNSFEDVKMRTALDNMRYKACTIEDLTFLRTLLHANPITKRSISDREFRNISVITPFHVYREEFNRLGAIRFASENGRTLMTFFSDDSPTEKKVQREERIRKGKPKPDRSFSEKLQDMLWSLPSNNNDSMIAGQISLCIDMPVMIRQNLATELNITKGQQGTVYAWTSGTGSRGQAVLETVFVLLQDPPTTIQFPNLPQNVVPVPTPTEGTSITISLPDGSQVDVNRKQALIWPNFSMTGHCSQGMSRRYNPVFIDQCPTNNGIYTALSRSTCATGTLILRDFNMEEKLMGGLSGDIRQ</sequence>
<dbReference type="GO" id="GO:0006310">
    <property type="term" value="P:DNA recombination"/>
    <property type="evidence" value="ECO:0007669"/>
    <property type="project" value="UniProtKB-KW"/>
</dbReference>
<keyword evidence="1" id="KW-0547">Nucleotide-binding</keyword>
<keyword evidence="1" id="KW-0347">Helicase</keyword>
<dbReference type="AlphaFoldDB" id="A0A0D7AZK9"/>
<dbReference type="EMBL" id="KN880756">
    <property type="protein sequence ID" value="KIY62691.1"/>
    <property type="molecule type" value="Genomic_DNA"/>
</dbReference>
<reference evidence="4 5" key="1">
    <citation type="journal article" date="2015" name="Fungal Genet. Biol.">
        <title>Evolution of novel wood decay mechanisms in Agaricales revealed by the genome sequences of Fistulina hepatica and Cylindrobasidium torrendii.</title>
        <authorList>
            <person name="Floudas D."/>
            <person name="Held B.W."/>
            <person name="Riley R."/>
            <person name="Nagy L.G."/>
            <person name="Koehler G."/>
            <person name="Ransdell A.S."/>
            <person name="Younus H."/>
            <person name="Chow J."/>
            <person name="Chiniquy J."/>
            <person name="Lipzen A."/>
            <person name="Tritt A."/>
            <person name="Sun H."/>
            <person name="Haridas S."/>
            <person name="LaButti K."/>
            <person name="Ohm R.A."/>
            <person name="Kues U."/>
            <person name="Blanchette R.A."/>
            <person name="Grigoriev I.V."/>
            <person name="Minto R.E."/>
            <person name="Hibbett D.S."/>
        </authorList>
    </citation>
    <scope>NUCLEOTIDE SEQUENCE [LARGE SCALE GENOMIC DNA]</scope>
    <source>
        <strain evidence="4 5">FP15055 ss-10</strain>
    </source>
</reference>
<dbReference type="SUPFAM" id="SSF52540">
    <property type="entry name" value="P-loop containing nucleoside triphosphate hydrolases"/>
    <property type="match status" value="1"/>
</dbReference>
<keyword evidence="1" id="KW-0067">ATP-binding</keyword>
<keyword evidence="1" id="KW-0378">Hydrolase</keyword>
<keyword evidence="1" id="KW-0234">DNA repair</keyword>
<dbReference type="GO" id="GO:0000723">
    <property type="term" value="P:telomere maintenance"/>
    <property type="evidence" value="ECO:0007669"/>
    <property type="project" value="InterPro"/>
</dbReference>
<keyword evidence="1" id="KW-0227">DNA damage</keyword>
<dbReference type="InterPro" id="IPR027417">
    <property type="entry name" value="P-loop_NTPase"/>
</dbReference>
<dbReference type="OrthoDB" id="3247165at2759"/>
<dbReference type="Proteomes" id="UP000054007">
    <property type="component" value="Unassembled WGS sequence"/>
</dbReference>
<feature type="domain" description="DNA helicase Pif1-like DEAD-box helicase" evidence="3">
    <location>
        <begin position="5"/>
        <end position="77"/>
    </location>
</feature>
<comment type="cofactor">
    <cofactor evidence="1">
        <name>Mg(2+)</name>
        <dbReference type="ChEBI" id="CHEBI:18420"/>
    </cofactor>
</comment>